<evidence type="ECO:0000313" key="9">
    <source>
        <dbReference type="EMBL" id="MFD2094156.1"/>
    </source>
</evidence>
<dbReference type="PANTHER" id="PTHR32243:SF18">
    <property type="entry name" value="INNER MEMBRANE ABC TRANSPORTER PERMEASE PROTEIN YCJP"/>
    <property type="match status" value="1"/>
</dbReference>
<dbReference type="PANTHER" id="PTHR32243">
    <property type="entry name" value="MALTOSE TRANSPORT SYSTEM PERMEASE-RELATED"/>
    <property type="match status" value="1"/>
</dbReference>
<organism evidence="9 10">
    <name type="scientific">Blastococcus deserti</name>
    <dbReference type="NCBI Taxonomy" id="2259033"/>
    <lineage>
        <taxon>Bacteria</taxon>
        <taxon>Bacillati</taxon>
        <taxon>Actinomycetota</taxon>
        <taxon>Actinomycetes</taxon>
        <taxon>Geodermatophilales</taxon>
        <taxon>Geodermatophilaceae</taxon>
        <taxon>Blastococcus</taxon>
    </lineage>
</organism>
<keyword evidence="6 7" id="KW-0472">Membrane</keyword>
<evidence type="ECO:0000256" key="3">
    <source>
        <dbReference type="ARBA" id="ARBA00022475"/>
    </source>
</evidence>
<dbReference type="RefSeq" id="WP_376880679.1">
    <property type="nucleotide sequence ID" value="NZ_JBHUHP010000030.1"/>
</dbReference>
<feature type="transmembrane region" description="Helical" evidence="7">
    <location>
        <begin position="109"/>
        <end position="131"/>
    </location>
</feature>
<dbReference type="CDD" id="cd06261">
    <property type="entry name" value="TM_PBP2"/>
    <property type="match status" value="1"/>
</dbReference>
<evidence type="ECO:0000256" key="7">
    <source>
        <dbReference type="RuleBase" id="RU363032"/>
    </source>
</evidence>
<evidence type="ECO:0000256" key="6">
    <source>
        <dbReference type="ARBA" id="ARBA00023136"/>
    </source>
</evidence>
<proteinExistence type="inferred from homology"/>
<dbReference type="EMBL" id="JBHUHP010000030">
    <property type="protein sequence ID" value="MFD2094156.1"/>
    <property type="molecule type" value="Genomic_DNA"/>
</dbReference>
<keyword evidence="2 7" id="KW-0813">Transport</keyword>
<evidence type="ECO:0000259" key="8">
    <source>
        <dbReference type="PROSITE" id="PS50928"/>
    </source>
</evidence>
<feature type="transmembrane region" description="Helical" evidence="7">
    <location>
        <begin position="71"/>
        <end position="97"/>
    </location>
</feature>
<evidence type="ECO:0000256" key="1">
    <source>
        <dbReference type="ARBA" id="ARBA00004651"/>
    </source>
</evidence>
<feature type="transmembrane region" description="Helical" evidence="7">
    <location>
        <begin position="244"/>
        <end position="265"/>
    </location>
</feature>
<dbReference type="SUPFAM" id="SSF161098">
    <property type="entry name" value="MetI-like"/>
    <property type="match status" value="1"/>
</dbReference>
<dbReference type="Proteomes" id="UP001597402">
    <property type="component" value="Unassembled WGS sequence"/>
</dbReference>
<evidence type="ECO:0000256" key="4">
    <source>
        <dbReference type="ARBA" id="ARBA00022692"/>
    </source>
</evidence>
<keyword evidence="5 7" id="KW-1133">Transmembrane helix</keyword>
<sequence length="280" mass="30463">MSVSIARKKAGRQAGIYVAAAVLAVFVLGPVFWLVTTSLKPRSEVFSSPPRFLPSDITFANYADVLTTDTMLFFANSVIVCLGTTVMCLAFALLACFTLTRTGTRGRKPILVGVLVSQLLPQAVLLVPLYRAADTLGLLNSRFGLMVAFMTFTLPVAIWLLRGFLMGIPMELEEAARMDGLSEFGAYWRVIVPLAKPGVAAVGIYVFFMAWQDFMYSLVFLTDESKRTLPLGVLSLIGSHTIEWGQLMAVSALLLVPILLVFTFAQRYFIAGITAGAVKG</sequence>
<dbReference type="InterPro" id="IPR050901">
    <property type="entry name" value="BP-dep_ABC_trans_perm"/>
</dbReference>
<name>A0ABW4XFC0_9ACTN</name>
<dbReference type="InterPro" id="IPR035906">
    <property type="entry name" value="MetI-like_sf"/>
</dbReference>
<comment type="similarity">
    <text evidence="7">Belongs to the binding-protein-dependent transport system permease family.</text>
</comment>
<reference evidence="10" key="1">
    <citation type="journal article" date="2019" name="Int. J. Syst. Evol. Microbiol.">
        <title>The Global Catalogue of Microorganisms (GCM) 10K type strain sequencing project: providing services to taxonomists for standard genome sequencing and annotation.</title>
        <authorList>
            <consortium name="The Broad Institute Genomics Platform"/>
            <consortium name="The Broad Institute Genome Sequencing Center for Infectious Disease"/>
            <person name="Wu L."/>
            <person name="Ma J."/>
        </authorList>
    </citation>
    <scope>NUCLEOTIDE SEQUENCE [LARGE SCALE GENOMIC DNA]</scope>
    <source>
        <strain evidence="10">JCM 3338</strain>
    </source>
</reference>
<dbReference type="InterPro" id="IPR000515">
    <property type="entry name" value="MetI-like"/>
</dbReference>
<accession>A0ABW4XFC0</accession>
<feature type="transmembrane region" description="Helical" evidence="7">
    <location>
        <begin position="186"/>
        <end position="211"/>
    </location>
</feature>
<comment type="subcellular location">
    <subcellularLocation>
        <location evidence="1 7">Cell membrane</location>
        <topology evidence="1 7">Multi-pass membrane protein</topology>
    </subcellularLocation>
</comment>
<keyword evidence="3" id="KW-1003">Cell membrane</keyword>
<dbReference type="Pfam" id="PF00528">
    <property type="entry name" value="BPD_transp_1"/>
    <property type="match status" value="1"/>
</dbReference>
<protein>
    <submittedName>
        <fullName evidence="9">Carbohydrate ABC transporter permease</fullName>
    </submittedName>
</protein>
<evidence type="ECO:0000313" key="10">
    <source>
        <dbReference type="Proteomes" id="UP001597402"/>
    </source>
</evidence>
<comment type="caution">
    <text evidence="9">The sequence shown here is derived from an EMBL/GenBank/DDBJ whole genome shotgun (WGS) entry which is preliminary data.</text>
</comment>
<keyword evidence="4 7" id="KW-0812">Transmembrane</keyword>
<evidence type="ECO:0000256" key="2">
    <source>
        <dbReference type="ARBA" id="ARBA00022448"/>
    </source>
</evidence>
<evidence type="ECO:0000256" key="5">
    <source>
        <dbReference type="ARBA" id="ARBA00022989"/>
    </source>
</evidence>
<gene>
    <name evidence="9" type="ORF">ACFSHS_21525</name>
</gene>
<dbReference type="Gene3D" id="1.10.3720.10">
    <property type="entry name" value="MetI-like"/>
    <property type="match status" value="1"/>
</dbReference>
<feature type="transmembrane region" description="Helical" evidence="7">
    <location>
        <begin position="14"/>
        <end position="35"/>
    </location>
</feature>
<dbReference type="PROSITE" id="PS50928">
    <property type="entry name" value="ABC_TM1"/>
    <property type="match status" value="1"/>
</dbReference>
<feature type="domain" description="ABC transmembrane type-1" evidence="8">
    <location>
        <begin position="74"/>
        <end position="265"/>
    </location>
</feature>
<feature type="transmembrane region" description="Helical" evidence="7">
    <location>
        <begin position="143"/>
        <end position="165"/>
    </location>
</feature>
<keyword evidence="10" id="KW-1185">Reference proteome</keyword>